<reference evidence="18" key="1">
    <citation type="submission" date="2024-10" db="EMBL/GenBank/DDBJ databases">
        <authorList>
            <person name="Ryan C."/>
        </authorList>
    </citation>
    <scope>NUCLEOTIDE SEQUENCE [LARGE SCALE GENOMIC DNA]</scope>
</reference>
<keyword evidence="11 15" id="KW-0472">Membrane</keyword>
<dbReference type="PROSITE" id="PS00107">
    <property type="entry name" value="PROTEIN_KINASE_ATP"/>
    <property type="match status" value="1"/>
</dbReference>
<evidence type="ECO:0000256" key="7">
    <source>
        <dbReference type="ARBA" id="ARBA00022741"/>
    </source>
</evidence>
<dbReference type="PANTHER" id="PTHR27005">
    <property type="entry name" value="WALL-ASSOCIATED RECEPTOR KINASE-LIKE 21"/>
    <property type="match status" value="1"/>
</dbReference>
<dbReference type="Gene3D" id="1.10.510.10">
    <property type="entry name" value="Transferase(Phosphotransferase) domain 1"/>
    <property type="match status" value="1"/>
</dbReference>
<dbReference type="CDD" id="cd14066">
    <property type="entry name" value="STKc_IRAK"/>
    <property type="match status" value="1"/>
</dbReference>
<dbReference type="InterPro" id="IPR000719">
    <property type="entry name" value="Prot_kinase_dom"/>
</dbReference>
<proteinExistence type="predicted"/>
<dbReference type="InterPro" id="IPR011009">
    <property type="entry name" value="Kinase-like_dom_sf"/>
</dbReference>
<dbReference type="SUPFAM" id="SSF56112">
    <property type="entry name" value="Protein kinase-like (PK-like)"/>
    <property type="match status" value="1"/>
</dbReference>
<evidence type="ECO:0000256" key="14">
    <source>
        <dbReference type="PROSITE-ProRule" id="PRU10141"/>
    </source>
</evidence>
<evidence type="ECO:0000256" key="4">
    <source>
        <dbReference type="ARBA" id="ARBA00022679"/>
    </source>
</evidence>
<protein>
    <recommendedName>
        <fullName evidence="17">Protein kinase domain-containing protein</fullName>
    </recommendedName>
</protein>
<dbReference type="FunFam" id="1.10.510.10:FF:000084">
    <property type="entry name" value="Wall-associated receptor kinase 2"/>
    <property type="match status" value="1"/>
</dbReference>
<evidence type="ECO:0000256" key="2">
    <source>
        <dbReference type="ARBA" id="ARBA00022527"/>
    </source>
</evidence>
<feature type="transmembrane region" description="Helical" evidence="15">
    <location>
        <begin position="751"/>
        <end position="772"/>
    </location>
</feature>
<feature type="domain" description="Protein kinase" evidence="17">
    <location>
        <begin position="824"/>
        <end position="1092"/>
    </location>
</feature>
<keyword evidence="13" id="KW-0325">Glycoprotein</keyword>
<evidence type="ECO:0000256" key="13">
    <source>
        <dbReference type="ARBA" id="ARBA00023180"/>
    </source>
</evidence>
<dbReference type="FunFam" id="3.30.200.20:FF:000043">
    <property type="entry name" value="Wall-associated receptor kinase 2"/>
    <property type="match status" value="1"/>
</dbReference>
<dbReference type="InterPro" id="IPR001881">
    <property type="entry name" value="EGF-like_Ca-bd_dom"/>
</dbReference>
<dbReference type="SMART" id="SM00220">
    <property type="entry name" value="S_TKc"/>
    <property type="match status" value="1"/>
</dbReference>
<keyword evidence="2" id="KW-0723">Serine/threonine-protein kinase</keyword>
<dbReference type="GO" id="GO:0005524">
    <property type="term" value="F:ATP binding"/>
    <property type="evidence" value="ECO:0007669"/>
    <property type="project" value="UniProtKB-UniRule"/>
</dbReference>
<dbReference type="PROSITE" id="PS50011">
    <property type="entry name" value="PROTEIN_KINASE_DOM"/>
    <property type="match status" value="1"/>
</dbReference>
<name>A0ABC9AT02_9POAL</name>
<keyword evidence="6 16" id="KW-0732">Signal</keyword>
<accession>A0ABC9AT02</accession>
<feature type="chain" id="PRO_5044811888" description="Protein kinase domain-containing protein" evidence="16">
    <location>
        <begin position="34"/>
        <end position="1150"/>
    </location>
</feature>
<evidence type="ECO:0000259" key="17">
    <source>
        <dbReference type="PROSITE" id="PS50011"/>
    </source>
</evidence>
<evidence type="ECO:0000256" key="16">
    <source>
        <dbReference type="SAM" id="SignalP"/>
    </source>
</evidence>
<evidence type="ECO:0000256" key="15">
    <source>
        <dbReference type="SAM" id="Phobius"/>
    </source>
</evidence>
<dbReference type="InterPro" id="IPR001245">
    <property type="entry name" value="Ser-Thr/Tyr_kinase_cat_dom"/>
</dbReference>
<evidence type="ECO:0000256" key="8">
    <source>
        <dbReference type="ARBA" id="ARBA00022777"/>
    </source>
</evidence>
<dbReference type="PANTHER" id="PTHR27005:SF215">
    <property type="entry name" value="OS09G0562600 PROTEIN"/>
    <property type="match status" value="1"/>
</dbReference>
<feature type="signal peptide" evidence="16">
    <location>
        <begin position="1"/>
        <end position="33"/>
    </location>
</feature>
<sequence length="1150" mass="125150">MMPPTAAALQLLLPAAAMVLLVMVLQLSAAAAAAGSPLAPKIGLPGCDTACGNVSVPYPFGISRGCYWPGLNLTCDRSRDPPRLLLGDGTLRVTEISLKNRTVRVVRTGGSIIDTAGDLASGSWSASFGRGFKEYGYLLSAYDNELVVFGCNVVATLFSEGTEAGKSPPRRSIGGCASLCTKALNFSSHTVTSMDTGDATGMSIYTGIAAELITGGKCSGGTSGCCRSFVTFPSRPSEAQAKRFYSGSDTVLEEKQLPVKVFVAEKGWIDQLNVSADEVKEVPFLLHWGVSSGLPPAPQNYSADCDADVRRRLCKSKESFCIPDYYAGSGYACDCFGGYGVNPYITDGCQDIDECKLPSEQNYCFGDCINTIGLYDCRCPHGTFGNPGIKGGFVKINSTTDALAPIGLPNCSNTCGDVQVPYPFGFGPSHCYRPGLNLTCDTSHNPPRLLLDSEGTLQVINISLSHSTMRVIHHTHYNDNLEVNFDDFNSNIATSAAIGFQLPDIGESYLLSTRNEFLFFGNGVQATLYGKKYRNSKSNNSNISGCVSNLVSSNLLEEYRNCSGTDGCCHAPIFASSSPKKIEIKSLMNTSLYVGYPMALISEEGLTAQWWNICMTFNRTYGDSLGPRLPLFFSSPLVLQWAVKQGFSMPAVMSNSSGQCPGDVASHLCISKHSDCQQENGGYTCYCQNGYQGNPYVASGCQVIDECHIMALSGKMCYGECINYPGGHKCRCPRGSYGDPYKTGGCSPTGLIIGVAIGPTLLLLVLGIMLLLHKMKQRKVKVLKQKYFKQNRGHLLQQLVSQEADIAERMIIPVDELVKATNNFDKTREVGGGGHGTVYKGILSSLQVVAIKKSKITVQKEIDEFINEVAILSQINHMNVVRLFGCCLETEVPLLVYEFISNGTLYNHLHAEGPTSLSWDSRLRIATEIATAVAYLHSAVSIPIIHRDIKSSNILLDDTLTSKVSDFGASRYVPLDKTGLTTMVHGTIGYLDPMYFHTCRLTEKSDVYSFGVILVELLTRKKPFSYLSTEGDGLVFHFLNLHAEGNLFQIMDPQVIEEGGEEVQKVAMLAASCINLRGEERPTMRQVEHALEGLRGSKMYKNDDIAAVDFKNDSIVINCLTSTKEGQRFEESSRRYSLEQEMIMSARYPR</sequence>
<dbReference type="InterPro" id="IPR025287">
    <property type="entry name" value="WAK_GUB"/>
</dbReference>
<dbReference type="PROSITE" id="PS01187">
    <property type="entry name" value="EGF_CA"/>
    <property type="match status" value="1"/>
</dbReference>
<dbReference type="InterPro" id="IPR017441">
    <property type="entry name" value="Protein_kinase_ATP_BS"/>
</dbReference>
<evidence type="ECO:0000256" key="11">
    <source>
        <dbReference type="ARBA" id="ARBA00023136"/>
    </source>
</evidence>
<gene>
    <name evidence="18" type="ORF">URODEC1_LOCUS57920</name>
</gene>
<dbReference type="EMBL" id="OZ075132">
    <property type="protein sequence ID" value="CAL4985370.1"/>
    <property type="molecule type" value="Genomic_DNA"/>
</dbReference>
<keyword evidence="7 14" id="KW-0547">Nucleotide-binding</keyword>
<dbReference type="AlphaFoldDB" id="A0ABC9AT02"/>
<keyword evidence="4" id="KW-0808">Transferase</keyword>
<dbReference type="Pfam" id="PF13947">
    <property type="entry name" value="GUB_WAK_bind"/>
    <property type="match status" value="2"/>
</dbReference>
<evidence type="ECO:0000256" key="1">
    <source>
        <dbReference type="ARBA" id="ARBA00004479"/>
    </source>
</evidence>
<keyword evidence="9 14" id="KW-0067">ATP-binding</keyword>
<dbReference type="PROSITE" id="PS00108">
    <property type="entry name" value="PROTEIN_KINASE_ST"/>
    <property type="match status" value="1"/>
</dbReference>
<organism evidence="18 19">
    <name type="scientific">Urochloa decumbens</name>
    <dbReference type="NCBI Taxonomy" id="240449"/>
    <lineage>
        <taxon>Eukaryota</taxon>
        <taxon>Viridiplantae</taxon>
        <taxon>Streptophyta</taxon>
        <taxon>Embryophyta</taxon>
        <taxon>Tracheophyta</taxon>
        <taxon>Spermatophyta</taxon>
        <taxon>Magnoliopsida</taxon>
        <taxon>Liliopsida</taxon>
        <taxon>Poales</taxon>
        <taxon>Poaceae</taxon>
        <taxon>PACMAD clade</taxon>
        <taxon>Panicoideae</taxon>
        <taxon>Panicodae</taxon>
        <taxon>Paniceae</taxon>
        <taxon>Melinidinae</taxon>
        <taxon>Urochloa</taxon>
    </lineage>
</organism>
<dbReference type="InterPro" id="IPR018097">
    <property type="entry name" value="EGF_Ca-bd_CS"/>
</dbReference>
<dbReference type="GO" id="GO:0016020">
    <property type="term" value="C:membrane"/>
    <property type="evidence" value="ECO:0007669"/>
    <property type="project" value="UniProtKB-SubCell"/>
</dbReference>
<dbReference type="InterPro" id="IPR008271">
    <property type="entry name" value="Ser/Thr_kinase_AS"/>
</dbReference>
<keyword evidence="5 15" id="KW-0812">Transmembrane</keyword>
<evidence type="ECO:0000256" key="5">
    <source>
        <dbReference type="ARBA" id="ARBA00022692"/>
    </source>
</evidence>
<evidence type="ECO:0000313" key="18">
    <source>
        <dbReference type="EMBL" id="CAL4985370.1"/>
    </source>
</evidence>
<evidence type="ECO:0000256" key="12">
    <source>
        <dbReference type="ARBA" id="ARBA00023157"/>
    </source>
</evidence>
<dbReference type="Proteomes" id="UP001497457">
    <property type="component" value="Chromosome 22rd"/>
</dbReference>
<dbReference type="CDD" id="cd00054">
    <property type="entry name" value="EGF_CA"/>
    <property type="match status" value="2"/>
</dbReference>
<dbReference type="InterPro" id="IPR045274">
    <property type="entry name" value="WAK-like"/>
</dbReference>
<keyword evidence="12" id="KW-1015">Disulfide bond</keyword>
<dbReference type="SMART" id="SM00181">
    <property type="entry name" value="EGF"/>
    <property type="match status" value="4"/>
</dbReference>
<dbReference type="Pfam" id="PF07645">
    <property type="entry name" value="EGF_CA"/>
    <property type="match status" value="2"/>
</dbReference>
<dbReference type="SMART" id="SM00179">
    <property type="entry name" value="EGF_CA"/>
    <property type="match status" value="3"/>
</dbReference>
<evidence type="ECO:0000256" key="9">
    <source>
        <dbReference type="ARBA" id="ARBA00022840"/>
    </source>
</evidence>
<evidence type="ECO:0000256" key="3">
    <source>
        <dbReference type="ARBA" id="ARBA00022536"/>
    </source>
</evidence>
<feature type="binding site" evidence="14">
    <location>
        <position position="853"/>
    </location>
    <ligand>
        <name>ATP</name>
        <dbReference type="ChEBI" id="CHEBI:30616"/>
    </ligand>
</feature>
<dbReference type="GO" id="GO:0004674">
    <property type="term" value="F:protein serine/threonine kinase activity"/>
    <property type="evidence" value="ECO:0007669"/>
    <property type="project" value="UniProtKB-KW"/>
</dbReference>
<keyword evidence="8" id="KW-0418">Kinase</keyword>
<evidence type="ECO:0000256" key="6">
    <source>
        <dbReference type="ARBA" id="ARBA00022729"/>
    </source>
</evidence>
<dbReference type="InterPro" id="IPR049883">
    <property type="entry name" value="NOTCH1_EGF-like"/>
</dbReference>
<dbReference type="InterPro" id="IPR000742">
    <property type="entry name" value="EGF"/>
</dbReference>
<dbReference type="SUPFAM" id="SSF57196">
    <property type="entry name" value="EGF/Laminin"/>
    <property type="match status" value="1"/>
</dbReference>
<keyword evidence="19" id="KW-1185">Reference proteome</keyword>
<evidence type="ECO:0000313" key="19">
    <source>
        <dbReference type="Proteomes" id="UP001497457"/>
    </source>
</evidence>
<dbReference type="Pfam" id="PF07714">
    <property type="entry name" value="PK_Tyr_Ser-Thr"/>
    <property type="match status" value="1"/>
</dbReference>
<dbReference type="Gene3D" id="2.10.25.10">
    <property type="entry name" value="Laminin"/>
    <property type="match status" value="2"/>
</dbReference>
<keyword evidence="3" id="KW-0245">EGF-like domain</keyword>
<evidence type="ECO:0000256" key="10">
    <source>
        <dbReference type="ARBA" id="ARBA00022989"/>
    </source>
</evidence>
<comment type="subcellular location">
    <subcellularLocation>
        <location evidence="1">Membrane</location>
        <topology evidence="1">Single-pass type I membrane protein</topology>
    </subcellularLocation>
</comment>
<keyword evidence="10 15" id="KW-1133">Transmembrane helix</keyword>
<dbReference type="Gene3D" id="3.30.200.20">
    <property type="entry name" value="Phosphorylase Kinase, domain 1"/>
    <property type="match status" value="1"/>
</dbReference>